<evidence type="ECO:0008006" key="3">
    <source>
        <dbReference type="Google" id="ProtNLM"/>
    </source>
</evidence>
<name>A0ABR8DZY3_9NOSO</name>
<keyword evidence="2" id="KW-1185">Reference proteome</keyword>
<protein>
    <recommendedName>
        <fullName evidence="3">Transposase</fullName>
    </recommendedName>
</protein>
<accession>A0ABR8DZY3</accession>
<comment type="caution">
    <text evidence="1">The sequence shown here is derived from an EMBL/GenBank/DDBJ whole genome shotgun (WGS) entry which is preliminary data.</text>
</comment>
<organism evidence="1 2">
    <name type="scientific">Nostoc flagelliforme FACHB-838</name>
    <dbReference type="NCBI Taxonomy" id="2692904"/>
    <lineage>
        <taxon>Bacteria</taxon>
        <taxon>Bacillati</taxon>
        <taxon>Cyanobacteriota</taxon>
        <taxon>Cyanophyceae</taxon>
        <taxon>Nostocales</taxon>
        <taxon>Nostocaceae</taxon>
        <taxon>Nostoc</taxon>
    </lineage>
</organism>
<reference evidence="1 2" key="1">
    <citation type="journal article" date="2020" name="ISME J.">
        <title>Comparative genomics reveals insights into cyanobacterial evolution and habitat adaptation.</title>
        <authorList>
            <person name="Chen M.Y."/>
            <person name="Teng W.K."/>
            <person name="Zhao L."/>
            <person name="Hu C.X."/>
            <person name="Zhou Y.K."/>
            <person name="Han B.P."/>
            <person name="Song L.R."/>
            <person name="Shu W.S."/>
        </authorList>
    </citation>
    <scope>NUCLEOTIDE SEQUENCE [LARGE SCALE GENOMIC DNA]</scope>
    <source>
        <strain evidence="1 2">FACHB-838</strain>
    </source>
</reference>
<sequence length="65" mass="7345">MRPERMQKLKVAANSGQNPGFEYLKESWDDPALQIVIKKLLAKFPQWGIACVDGVLADCNEQQVQ</sequence>
<evidence type="ECO:0000313" key="2">
    <source>
        <dbReference type="Proteomes" id="UP000623440"/>
    </source>
</evidence>
<gene>
    <name evidence="1" type="ORF">H6G97_38325</name>
</gene>
<proteinExistence type="predicted"/>
<evidence type="ECO:0000313" key="1">
    <source>
        <dbReference type="EMBL" id="MBD2534976.1"/>
    </source>
</evidence>
<dbReference type="EMBL" id="JACJSI010000218">
    <property type="protein sequence ID" value="MBD2534976.1"/>
    <property type="molecule type" value="Genomic_DNA"/>
</dbReference>
<dbReference type="Proteomes" id="UP000623440">
    <property type="component" value="Unassembled WGS sequence"/>
</dbReference>